<evidence type="ECO:0000313" key="14">
    <source>
        <dbReference type="Proteomes" id="UP000006242"/>
    </source>
</evidence>
<dbReference type="EC" id="3.6.3.-" evidence="13"/>
<dbReference type="InterPro" id="IPR011066">
    <property type="entry name" value="MscS_channel_C_sf"/>
</dbReference>
<evidence type="ECO:0000256" key="4">
    <source>
        <dbReference type="ARBA" id="ARBA00022692"/>
    </source>
</evidence>
<dbReference type="eggNOG" id="COG0668">
    <property type="taxonomic scope" value="Bacteria"/>
</dbReference>
<dbReference type="STRING" id="1033802.SSPSH_002688"/>
<keyword evidence="5 8" id="KW-1133">Transmembrane helix</keyword>
<sequence>MNRACASRPAFDALRIFVLFFALVVTVIAPQAMAQQSGETPNGDTASEVLPLTQLADLLENDESRAQIVDQLRQAAQAGNDENAESALPPPPEAGQDPALEKAPDGDSATAEQAAASEERVSFARRFAQTTAGWAEVIGERVSATWTMLTSLDEDRGPGPEFDMSAFVAAITTFALVGVATVASFLVLRLLAGTVFSAIGRFSQRAETGAGVLIRRGTAIVLAAIVDVAVVLLACGAGYLAGLYAFGEAGSIGTRESLFINAFALIELTKVAIRAVFAARYDSLRLINIPSSIAGWWSVRLRWFVGIIGYGLLVLVPIINVQLSFFLGAVVSFLLMGGAYIYALVVIFKNRQLFNERLHRMSETASIGFFGVLFKLMSKLWVILAVAYFTTLFVSSQVDPTNALPFMLSATLETLIAAAVALGLSGLLSKAIGKRVTFSDNVRAKLPMLEARVNSYVPNALKVIRVVILVVFALVVANAWDLFDLGAWLASDVGLQTVSTLTRVAIVLLAAALLWLIAASIIEHRLNPNTGAGKPTPRQETLLELFRNALAIVIITMTLMISLSQIGVDIGPLIAGAGVLGLAIGFGAQKLVQDIITGVFIQLENAMNTGDVVTVGGVTGTAERLTIRSVGIRDLDGSYHIVPFSSASTVTNYQRDFAYFRTEYGIGYREDIDNAVYHLRQAFEELKADENVRGNILEDMTVPGVTALADSSVNIRIMIKTKPGTQWGVGRAFNRLVKMHFDRAGIEIPFPHQTVYFGEDRDGKAPPANLRILEAPVDSGEHAEPRKARRKGDDAAPEETGDAPADT</sequence>
<comment type="subcellular location">
    <subcellularLocation>
        <location evidence="1">Cell membrane</location>
        <topology evidence="1">Multi-pass membrane protein</topology>
    </subcellularLocation>
</comment>
<dbReference type="Gene3D" id="1.10.287.1260">
    <property type="match status" value="1"/>
</dbReference>
<dbReference type="InterPro" id="IPR049142">
    <property type="entry name" value="MS_channel_1st"/>
</dbReference>
<evidence type="ECO:0000259" key="9">
    <source>
        <dbReference type="Pfam" id="PF00924"/>
    </source>
</evidence>
<keyword evidence="4 8" id="KW-0812">Transmembrane</keyword>
<evidence type="ECO:0000256" key="7">
    <source>
        <dbReference type="SAM" id="MobiDB-lite"/>
    </source>
</evidence>
<evidence type="ECO:0000259" key="11">
    <source>
        <dbReference type="Pfam" id="PF21088"/>
    </source>
</evidence>
<dbReference type="Gene3D" id="3.30.70.100">
    <property type="match status" value="1"/>
</dbReference>
<dbReference type="PANTHER" id="PTHR30460:SF0">
    <property type="entry name" value="MODERATE CONDUCTANCE MECHANOSENSITIVE CHANNEL YBIO"/>
    <property type="match status" value="1"/>
</dbReference>
<dbReference type="Pfam" id="PF25392">
    <property type="entry name" value="MS_channel_TM1"/>
    <property type="match status" value="1"/>
</dbReference>
<dbReference type="OrthoDB" id="6500477at2"/>
<dbReference type="Proteomes" id="UP000006242">
    <property type="component" value="Unassembled WGS sequence"/>
</dbReference>
<dbReference type="EMBL" id="AFNV02000019">
    <property type="protein sequence ID" value="ERJ18407.1"/>
    <property type="molecule type" value="Genomic_DNA"/>
</dbReference>
<feature type="transmembrane region" description="Helical" evidence="8">
    <location>
        <begin position="325"/>
        <end position="348"/>
    </location>
</feature>
<keyword evidence="14" id="KW-1185">Reference proteome</keyword>
<evidence type="ECO:0000259" key="12">
    <source>
        <dbReference type="Pfam" id="PF25392"/>
    </source>
</evidence>
<feature type="domain" description="Moderate conductance mechanosensitive channel YbiO-like transmembrane helix 1" evidence="12">
    <location>
        <begin position="410"/>
        <end position="488"/>
    </location>
</feature>
<feature type="transmembrane region" description="Helical" evidence="8">
    <location>
        <begin position="542"/>
        <end position="564"/>
    </location>
</feature>
<evidence type="ECO:0000256" key="6">
    <source>
        <dbReference type="ARBA" id="ARBA00023136"/>
    </source>
</evidence>
<feature type="domain" description="Mechanosensitive ion channel MscS C-terminal" evidence="10">
    <location>
        <begin position="662"/>
        <end position="748"/>
    </location>
</feature>
<feature type="domain" description="Mechanosensitive ion channel MscS" evidence="9">
    <location>
        <begin position="591"/>
        <end position="655"/>
    </location>
</feature>
<evidence type="ECO:0000256" key="5">
    <source>
        <dbReference type="ARBA" id="ARBA00022989"/>
    </source>
</evidence>
<evidence type="ECO:0000256" key="2">
    <source>
        <dbReference type="ARBA" id="ARBA00008017"/>
    </source>
</evidence>
<keyword evidence="3" id="KW-1003">Cell membrane</keyword>
<dbReference type="GO" id="GO:0008381">
    <property type="term" value="F:mechanosensitive monoatomic ion channel activity"/>
    <property type="evidence" value="ECO:0007669"/>
    <property type="project" value="InterPro"/>
</dbReference>
<feature type="transmembrane region" description="Helical" evidence="8">
    <location>
        <begin position="220"/>
        <end position="246"/>
    </location>
</feature>
<dbReference type="AlphaFoldDB" id="F7Q8F1"/>
<keyword evidence="13" id="KW-0378">Hydrolase</keyword>
<feature type="transmembrane region" description="Helical" evidence="8">
    <location>
        <begin position="570"/>
        <end position="588"/>
    </location>
</feature>
<name>F7Q8F1_9GAMM</name>
<dbReference type="InterPro" id="IPR057485">
    <property type="entry name" value="YbiO-like_TM1"/>
</dbReference>
<dbReference type="InterPro" id="IPR023408">
    <property type="entry name" value="MscS_beta-dom_sf"/>
</dbReference>
<evidence type="ECO:0000259" key="10">
    <source>
        <dbReference type="Pfam" id="PF21082"/>
    </source>
</evidence>
<dbReference type="Gene3D" id="2.30.30.60">
    <property type="match status" value="1"/>
</dbReference>
<dbReference type="GO" id="GO:0005886">
    <property type="term" value="C:plasma membrane"/>
    <property type="evidence" value="ECO:0007669"/>
    <property type="project" value="UniProtKB-SubCell"/>
</dbReference>
<feature type="compositionally biased region" description="Basic and acidic residues" evidence="7">
    <location>
        <begin position="779"/>
        <end position="794"/>
    </location>
</feature>
<feature type="domain" description="Mechanosensitive ion channel transmembrane helices 2/3" evidence="11">
    <location>
        <begin position="549"/>
        <end position="589"/>
    </location>
</feature>
<evidence type="ECO:0000256" key="1">
    <source>
        <dbReference type="ARBA" id="ARBA00004651"/>
    </source>
</evidence>
<keyword evidence="13" id="KW-0067">ATP-binding</keyword>
<feature type="transmembrane region" description="Helical" evidence="8">
    <location>
        <begin position="166"/>
        <end position="199"/>
    </location>
</feature>
<feature type="region of interest" description="Disordered" evidence="7">
    <location>
        <begin position="76"/>
        <end position="115"/>
    </location>
</feature>
<reference evidence="13 14" key="1">
    <citation type="journal article" date="2011" name="J. Bacteriol.">
        <title>Genome sequence of Salinisphaera shabanensis, a gammaproteobacterium from the harsh, variable environment of the brine-seawater interface of the Shaban Deep in the Red Sea.</title>
        <authorList>
            <person name="Antunes A."/>
            <person name="Alam I."/>
            <person name="Bajic V.B."/>
            <person name="Stingl U."/>
        </authorList>
    </citation>
    <scope>NUCLEOTIDE SEQUENCE [LARGE SCALE GENOMIC DNA]</scope>
    <source>
        <strain evidence="13 14">E1L3A</strain>
    </source>
</reference>
<protein>
    <submittedName>
        <fullName evidence="13">Glutamate-aspartate transport system ATP-binding protein</fullName>
        <ecNumber evidence="13">3.6.3.-</ecNumber>
    </submittedName>
</protein>
<dbReference type="InterPro" id="IPR011014">
    <property type="entry name" value="MscS_channel_TM-2"/>
</dbReference>
<reference evidence="13 14" key="2">
    <citation type="journal article" date="2013" name="PLoS ONE">
        <title>INDIGO - INtegrated Data Warehouse of MIcrobial GenOmes with Examples from the Red Sea Extremophiles.</title>
        <authorList>
            <person name="Alam I."/>
            <person name="Antunes A."/>
            <person name="Kamau A.A."/>
            <person name="Ba Alawi W."/>
            <person name="Kalkatawi M."/>
            <person name="Stingl U."/>
            <person name="Bajic V.B."/>
        </authorList>
    </citation>
    <scope>NUCLEOTIDE SEQUENCE [LARGE SCALE GENOMIC DNA]</scope>
    <source>
        <strain evidence="13 14">E1L3A</strain>
    </source>
</reference>
<feature type="region of interest" description="Disordered" evidence="7">
    <location>
        <begin position="767"/>
        <end position="807"/>
    </location>
</feature>
<dbReference type="InterPro" id="IPR045276">
    <property type="entry name" value="YbiO_bact"/>
</dbReference>
<feature type="transmembrane region" description="Helical" evidence="8">
    <location>
        <begin position="369"/>
        <end position="394"/>
    </location>
</feature>
<dbReference type="InterPro" id="IPR049278">
    <property type="entry name" value="MS_channel_C"/>
</dbReference>
<dbReference type="SUPFAM" id="SSF50182">
    <property type="entry name" value="Sm-like ribonucleoproteins"/>
    <property type="match status" value="1"/>
</dbReference>
<keyword evidence="6 8" id="KW-0472">Membrane</keyword>
<dbReference type="Pfam" id="PF21088">
    <property type="entry name" value="MS_channel_1st"/>
    <property type="match status" value="1"/>
</dbReference>
<organism evidence="13 14">
    <name type="scientific">Salinisphaera shabanensis E1L3A</name>
    <dbReference type="NCBI Taxonomy" id="1033802"/>
    <lineage>
        <taxon>Bacteria</taxon>
        <taxon>Pseudomonadati</taxon>
        <taxon>Pseudomonadota</taxon>
        <taxon>Gammaproteobacteria</taxon>
        <taxon>Salinisphaerales</taxon>
        <taxon>Salinisphaeraceae</taxon>
        <taxon>Salinisphaera</taxon>
    </lineage>
</organism>
<keyword evidence="13" id="KW-0547">Nucleotide-binding</keyword>
<dbReference type="GO" id="GO:0016787">
    <property type="term" value="F:hydrolase activity"/>
    <property type="evidence" value="ECO:0007669"/>
    <property type="project" value="UniProtKB-KW"/>
</dbReference>
<dbReference type="Pfam" id="PF21082">
    <property type="entry name" value="MS_channel_3rd"/>
    <property type="match status" value="1"/>
</dbReference>
<feature type="transmembrane region" description="Helical" evidence="8">
    <location>
        <begin position="258"/>
        <end position="281"/>
    </location>
</feature>
<dbReference type="Pfam" id="PF00924">
    <property type="entry name" value="MS_channel_2nd"/>
    <property type="match status" value="1"/>
</dbReference>
<evidence type="ECO:0000313" key="13">
    <source>
        <dbReference type="EMBL" id="ERJ18407.1"/>
    </source>
</evidence>
<dbReference type="SUPFAM" id="SSF82861">
    <property type="entry name" value="Mechanosensitive channel protein MscS (YggB), transmembrane region"/>
    <property type="match status" value="1"/>
</dbReference>
<feature type="transmembrane region" description="Helical" evidence="8">
    <location>
        <begin position="406"/>
        <end position="428"/>
    </location>
</feature>
<dbReference type="PANTHER" id="PTHR30460">
    <property type="entry name" value="MODERATE CONDUCTANCE MECHANOSENSITIVE CHANNEL YBIO"/>
    <property type="match status" value="1"/>
</dbReference>
<feature type="transmembrane region" description="Helical" evidence="8">
    <location>
        <begin position="463"/>
        <end position="480"/>
    </location>
</feature>
<comment type="caution">
    <text evidence="13">The sequence shown here is derived from an EMBL/GenBank/DDBJ whole genome shotgun (WGS) entry which is preliminary data.</text>
</comment>
<dbReference type="GO" id="GO:0005524">
    <property type="term" value="F:ATP binding"/>
    <property type="evidence" value="ECO:0007669"/>
    <property type="project" value="UniProtKB-KW"/>
</dbReference>
<proteinExistence type="inferred from homology"/>
<feature type="transmembrane region" description="Helical" evidence="8">
    <location>
        <begin position="301"/>
        <end position="319"/>
    </location>
</feature>
<dbReference type="SUPFAM" id="SSF82689">
    <property type="entry name" value="Mechanosensitive channel protein MscS (YggB), C-terminal domain"/>
    <property type="match status" value="1"/>
</dbReference>
<dbReference type="InterPro" id="IPR010920">
    <property type="entry name" value="LSM_dom_sf"/>
</dbReference>
<comment type="similarity">
    <text evidence="2">Belongs to the MscS (TC 1.A.23) family.</text>
</comment>
<evidence type="ECO:0000256" key="3">
    <source>
        <dbReference type="ARBA" id="ARBA00022475"/>
    </source>
</evidence>
<accession>F7Q8F1</accession>
<evidence type="ECO:0000256" key="8">
    <source>
        <dbReference type="SAM" id="Phobius"/>
    </source>
</evidence>
<feature type="transmembrane region" description="Helical" evidence="8">
    <location>
        <begin position="500"/>
        <end position="522"/>
    </location>
</feature>
<gene>
    <name evidence="13" type="ORF">SSPSH_002688</name>
</gene>
<dbReference type="InterPro" id="IPR006685">
    <property type="entry name" value="MscS_channel_2nd"/>
</dbReference>